<reference evidence="3" key="1">
    <citation type="submission" date="2022-10" db="EMBL/GenBank/DDBJ databases">
        <title>Genome assembly of Pristionchus species.</title>
        <authorList>
            <person name="Yoshida K."/>
            <person name="Sommer R.J."/>
        </authorList>
    </citation>
    <scope>NUCLEOTIDE SEQUENCE [LARGE SCALE GENOMIC DNA]</scope>
    <source>
        <strain evidence="3">RS5460</strain>
    </source>
</reference>
<feature type="non-terminal residue" evidence="2">
    <location>
        <position position="1"/>
    </location>
</feature>
<dbReference type="GO" id="GO:0008528">
    <property type="term" value="F:G protein-coupled peptide receptor activity"/>
    <property type="evidence" value="ECO:0007669"/>
    <property type="project" value="InterPro"/>
</dbReference>
<protein>
    <recommendedName>
        <fullName evidence="4">G protein-coupled receptor</fullName>
    </recommendedName>
</protein>
<sequence>QIYRLNQWVTGIIHNTIPSLLLLIFTLMLTFELGKARKGHIAVAAKSAVKNGNAVRASRLLIVIAILTLLSELPEG</sequence>
<dbReference type="GO" id="GO:0005886">
    <property type="term" value="C:plasma membrane"/>
    <property type="evidence" value="ECO:0007669"/>
    <property type="project" value="TreeGrafter"/>
</dbReference>
<evidence type="ECO:0000313" key="2">
    <source>
        <dbReference type="EMBL" id="GMR52142.1"/>
    </source>
</evidence>
<keyword evidence="1" id="KW-1133">Transmembrane helix</keyword>
<organism evidence="2 3">
    <name type="scientific">Pristionchus mayeri</name>
    <dbReference type="NCBI Taxonomy" id="1317129"/>
    <lineage>
        <taxon>Eukaryota</taxon>
        <taxon>Metazoa</taxon>
        <taxon>Ecdysozoa</taxon>
        <taxon>Nematoda</taxon>
        <taxon>Chromadorea</taxon>
        <taxon>Rhabditida</taxon>
        <taxon>Rhabditina</taxon>
        <taxon>Diplogasteromorpha</taxon>
        <taxon>Diplogasteroidea</taxon>
        <taxon>Neodiplogasteridae</taxon>
        <taxon>Pristionchus</taxon>
    </lineage>
</organism>
<proteinExistence type="predicted"/>
<dbReference type="Pfam" id="PF10324">
    <property type="entry name" value="7TM_GPCR_Srw"/>
    <property type="match status" value="1"/>
</dbReference>
<dbReference type="InterPro" id="IPR019427">
    <property type="entry name" value="7TM_GPCR_serpentine_rcpt_Srw"/>
</dbReference>
<feature type="non-terminal residue" evidence="2">
    <location>
        <position position="76"/>
    </location>
</feature>
<dbReference type="InterPro" id="IPR053219">
    <property type="entry name" value="GPCR_Dmsr-1"/>
</dbReference>
<comment type="caution">
    <text evidence="2">The sequence shown here is derived from an EMBL/GenBank/DDBJ whole genome shotgun (WGS) entry which is preliminary data.</text>
</comment>
<keyword evidence="1" id="KW-0472">Membrane</keyword>
<keyword evidence="1" id="KW-0812">Transmembrane</keyword>
<dbReference type="EMBL" id="BTRK01000005">
    <property type="protein sequence ID" value="GMR52142.1"/>
    <property type="molecule type" value="Genomic_DNA"/>
</dbReference>
<evidence type="ECO:0000256" key="1">
    <source>
        <dbReference type="SAM" id="Phobius"/>
    </source>
</evidence>
<evidence type="ECO:0000313" key="3">
    <source>
        <dbReference type="Proteomes" id="UP001328107"/>
    </source>
</evidence>
<dbReference type="PANTHER" id="PTHR46273">
    <property type="entry name" value="MYOSUPPRESSIN RECEPTOR 1, ISOFORM B-RELATED"/>
    <property type="match status" value="1"/>
</dbReference>
<feature type="transmembrane region" description="Helical" evidence="1">
    <location>
        <begin position="12"/>
        <end position="33"/>
    </location>
</feature>
<dbReference type="Proteomes" id="UP001328107">
    <property type="component" value="Unassembled WGS sequence"/>
</dbReference>
<evidence type="ECO:0008006" key="4">
    <source>
        <dbReference type="Google" id="ProtNLM"/>
    </source>
</evidence>
<dbReference type="AlphaFoldDB" id="A0AAN5CX40"/>
<dbReference type="PANTHER" id="PTHR46273:SF14">
    <property type="entry name" value="G-PROTEIN COUPLED RECEPTOR DMSR-1"/>
    <property type="match status" value="1"/>
</dbReference>
<name>A0AAN5CX40_9BILA</name>
<accession>A0AAN5CX40</accession>
<keyword evidence="3" id="KW-1185">Reference proteome</keyword>
<gene>
    <name evidence="2" type="ORF">PMAYCL1PPCAC_22337</name>
</gene>